<evidence type="ECO:0000313" key="4">
    <source>
        <dbReference type="Proteomes" id="UP001596052"/>
    </source>
</evidence>
<keyword evidence="2" id="KW-0732">Signal</keyword>
<dbReference type="RefSeq" id="WP_377167402.1">
    <property type="nucleotide sequence ID" value="NZ_JBHSMQ010000004.1"/>
</dbReference>
<gene>
    <name evidence="3" type="ORF">ACFQDI_13515</name>
</gene>
<evidence type="ECO:0000313" key="3">
    <source>
        <dbReference type="EMBL" id="MFC5455877.1"/>
    </source>
</evidence>
<evidence type="ECO:0000256" key="2">
    <source>
        <dbReference type="SAM" id="SignalP"/>
    </source>
</evidence>
<keyword evidence="4" id="KW-1185">Reference proteome</keyword>
<comment type="caution">
    <text evidence="3">The sequence shown here is derived from an EMBL/GenBank/DDBJ whole genome shotgun (WGS) entry which is preliminary data.</text>
</comment>
<protein>
    <submittedName>
        <fullName evidence="3">Uncharacterized protein</fullName>
    </submittedName>
</protein>
<reference evidence="4" key="1">
    <citation type="journal article" date="2019" name="Int. J. Syst. Evol. Microbiol.">
        <title>The Global Catalogue of Microorganisms (GCM) 10K type strain sequencing project: providing services to taxonomists for standard genome sequencing and annotation.</title>
        <authorList>
            <consortium name="The Broad Institute Genomics Platform"/>
            <consortium name="The Broad Institute Genome Sequencing Center for Infectious Disease"/>
            <person name="Wu L."/>
            <person name="Ma J."/>
        </authorList>
    </citation>
    <scope>NUCLEOTIDE SEQUENCE [LARGE SCALE GENOMIC DNA]</scope>
    <source>
        <strain evidence="4">CGMCC 4.1469</strain>
    </source>
</reference>
<accession>A0ABW0KSH9</accession>
<dbReference type="EMBL" id="JBHSMQ010000004">
    <property type="protein sequence ID" value="MFC5455877.1"/>
    <property type="molecule type" value="Genomic_DNA"/>
</dbReference>
<proteinExistence type="predicted"/>
<evidence type="ECO:0000256" key="1">
    <source>
        <dbReference type="SAM" id="MobiDB-lite"/>
    </source>
</evidence>
<feature type="signal peptide" evidence="2">
    <location>
        <begin position="1"/>
        <end position="24"/>
    </location>
</feature>
<feature type="compositionally biased region" description="Basic and acidic residues" evidence="1">
    <location>
        <begin position="532"/>
        <end position="546"/>
    </location>
</feature>
<sequence>MRFRKALLKLKVLASLLWALPVVGAELSDEQLRSGLTQLASLLAVDVPKDARWVLVESQGRRFGIFAQEEDVFRTEGNAFLFDEKPGSEARVLILYAGSVFTVYAEREGGGPVREPQEMQEQRFSATWKKADVAKDVAAAAEWLKKEASRVKPGTAATQMNGRGFDDDGSANQLLLHQQTALLWASVLLHTGHEPEALSLAHAAMTNADETRRKQLLDGCFDRRANQAFQQVMKDFNGQHDWSKLRDALAKLVSQYPLGWQLRDAVRVLLHNVTERAKLPAAPPLKTLRALSDADQKVLLAWLKELEDGKQIEYSRWSLPETAGEDGEERRFNQVAHAAFPRSHGLAAIPLLTALLGDDTLTLVDLNQGQGMEFGSHYYGGGDEDAVTKLQRAYERLPKPKTRAELAWMLLARVLPRDLLNSNSENHKEMAGEILSWYTSLKDAPPAELALAYLEAGENDQNILKLALEVTDPKKFARLENSMLEQAQIYDLSNLVPFVEKLGPEKAPAFVKKVRQKLEGELSRYGSADDQSQQRKQMESNLRRLETAASGQKKKPEIKEVLAVLAAYDPAEPTEDQMEVREAYEEFSKLMQKRSASERLELIFAALPDFKSAALAVNLLQFALRADQAEGGEKLRPEQRQALLERTRPQWQKLLDASAKDAAESNDEPERLLILTVSVLEDMVTGEDQRGELSQLSLLGSRGAAILRQRATTLLAGQKVEPLPSAAAIKADERQKLLDQWSKKSAEEISRGLETLPVDQLLALNETLARASDLPGSFKEYAGLIQTVQIKAVADAAPWQAFRGKAWSKDTLVALARQVSSYGGGRLVVQLQRGAPLFGFNLQVSEVPKFKGLWQAQQLERTAENLGGKLPKLGNRLSAASFQQARANAQWLWLDSPKVEAVKETPKAGDDDDEAAESLQEMREEEQTAWKALTQAVENPKAVPTQIIFIGAPTTALVKKDKD</sequence>
<feature type="chain" id="PRO_5046242360" evidence="2">
    <location>
        <begin position="25"/>
        <end position="963"/>
    </location>
</feature>
<dbReference type="Proteomes" id="UP001596052">
    <property type="component" value="Unassembled WGS sequence"/>
</dbReference>
<name>A0ABW0KSH9_9BACT</name>
<organism evidence="3 4">
    <name type="scientific">Prosthecobacter fluviatilis</name>
    <dbReference type="NCBI Taxonomy" id="445931"/>
    <lineage>
        <taxon>Bacteria</taxon>
        <taxon>Pseudomonadati</taxon>
        <taxon>Verrucomicrobiota</taxon>
        <taxon>Verrucomicrobiia</taxon>
        <taxon>Verrucomicrobiales</taxon>
        <taxon>Verrucomicrobiaceae</taxon>
        <taxon>Prosthecobacter</taxon>
    </lineage>
</organism>
<feature type="region of interest" description="Disordered" evidence="1">
    <location>
        <begin position="522"/>
        <end position="551"/>
    </location>
</feature>